<gene>
    <name evidence="1" type="ORF">DPMN_011671</name>
</gene>
<protein>
    <submittedName>
        <fullName evidence="1">Uncharacterized protein</fullName>
    </submittedName>
</protein>
<dbReference type="AlphaFoldDB" id="A0A9D4S245"/>
<dbReference type="EMBL" id="JAIWYP010000001">
    <property type="protein sequence ID" value="KAH3887653.1"/>
    <property type="molecule type" value="Genomic_DNA"/>
</dbReference>
<sequence>MPDILVSHVWPKCGNPKPVREEQACARQPHLVSLRFPGQPVAAGSHRHALNGHLHSRI</sequence>
<reference evidence="1" key="1">
    <citation type="journal article" date="2019" name="bioRxiv">
        <title>The Genome of the Zebra Mussel, Dreissena polymorpha: A Resource for Invasive Species Research.</title>
        <authorList>
            <person name="McCartney M.A."/>
            <person name="Auch B."/>
            <person name="Kono T."/>
            <person name="Mallez S."/>
            <person name="Zhang Y."/>
            <person name="Obille A."/>
            <person name="Becker A."/>
            <person name="Abrahante J.E."/>
            <person name="Garbe J."/>
            <person name="Badalamenti J.P."/>
            <person name="Herman A."/>
            <person name="Mangelson H."/>
            <person name="Liachko I."/>
            <person name="Sullivan S."/>
            <person name="Sone E.D."/>
            <person name="Koren S."/>
            <person name="Silverstein K.A.T."/>
            <person name="Beckman K.B."/>
            <person name="Gohl D.M."/>
        </authorList>
    </citation>
    <scope>NUCLEOTIDE SEQUENCE</scope>
    <source>
        <strain evidence="1">Duluth1</strain>
        <tissue evidence="1">Whole animal</tissue>
    </source>
</reference>
<proteinExistence type="predicted"/>
<dbReference type="Proteomes" id="UP000828390">
    <property type="component" value="Unassembled WGS sequence"/>
</dbReference>
<evidence type="ECO:0000313" key="2">
    <source>
        <dbReference type="Proteomes" id="UP000828390"/>
    </source>
</evidence>
<name>A0A9D4S245_DREPO</name>
<organism evidence="1 2">
    <name type="scientific">Dreissena polymorpha</name>
    <name type="common">Zebra mussel</name>
    <name type="synonym">Mytilus polymorpha</name>
    <dbReference type="NCBI Taxonomy" id="45954"/>
    <lineage>
        <taxon>Eukaryota</taxon>
        <taxon>Metazoa</taxon>
        <taxon>Spiralia</taxon>
        <taxon>Lophotrochozoa</taxon>
        <taxon>Mollusca</taxon>
        <taxon>Bivalvia</taxon>
        <taxon>Autobranchia</taxon>
        <taxon>Heteroconchia</taxon>
        <taxon>Euheterodonta</taxon>
        <taxon>Imparidentia</taxon>
        <taxon>Neoheterodontei</taxon>
        <taxon>Myida</taxon>
        <taxon>Dreissenoidea</taxon>
        <taxon>Dreissenidae</taxon>
        <taxon>Dreissena</taxon>
    </lineage>
</organism>
<keyword evidence="2" id="KW-1185">Reference proteome</keyword>
<evidence type="ECO:0000313" key="1">
    <source>
        <dbReference type="EMBL" id="KAH3887653.1"/>
    </source>
</evidence>
<accession>A0A9D4S245</accession>
<comment type="caution">
    <text evidence="1">The sequence shown here is derived from an EMBL/GenBank/DDBJ whole genome shotgun (WGS) entry which is preliminary data.</text>
</comment>
<reference evidence="1" key="2">
    <citation type="submission" date="2020-11" db="EMBL/GenBank/DDBJ databases">
        <authorList>
            <person name="McCartney M.A."/>
            <person name="Auch B."/>
            <person name="Kono T."/>
            <person name="Mallez S."/>
            <person name="Becker A."/>
            <person name="Gohl D.M."/>
            <person name="Silverstein K.A.T."/>
            <person name="Koren S."/>
            <person name="Bechman K.B."/>
            <person name="Herman A."/>
            <person name="Abrahante J.E."/>
            <person name="Garbe J."/>
        </authorList>
    </citation>
    <scope>NUCLEOTIDE SEQUENCE</scope>
    <source>
        <strain evidence="1">Duluth1</strain>
        <tissue evidence="1">Whole animal</tissue>
    </source>
</reference>